<dbReference type="PANTHER" id="PTHR43422">
    <property type="entry name" value="THIAMINE THIAZOLE SYNTHASE"/>
    <property type="match status" value="1"/>
</dbReference>
<dbReference type="SUPFAM" id="SSF51905">
    <property type="entry name" value="FAD/NAD(P)-binding domain"/>
    <property type="match status" value="1"/>
</dbReference>
<organism evidence="1 2">
    <name type="scientific">Longispora fulva</name>
    <dbReference type="NCBI Taxonomy" id="619741"/>
    <lineage>
        <taxon>Bacteria</taxon>
        <taxon>Bacillati</taxon>
        <taxon>Actinomycetota</taxon>
        <taxon>Actinomycetes</taxon>
        <taxon>Micromonosporales</taxon>
        <taxon>Micromonosporaceae</taxon>
        <taxon>Longispora</taxon>
    </lineage>
</organism>
<dbReference type="AlphaFoldDB" id="A0A8J7KY10"/>
<accession>A0A8J7KY10</accession>
<evidence type="ECO:0000313" key="1">
    <source>
        <dbReference type="EMBL" id="MBG6138602.1"/>
    </source>
</evidence>
<dbReference type="PANTHER" id="PTHR43422:SF3">
    <property type="entry name" value="THIAMINE THIAZOLE SYNTHASE"/>
    <property type="match status" value="1"/>
</dbReference>
<comment type="caution">
    <text evidence="1">The sequence shown here is derived from an EMBL/GenBank/DDBJ whole genome shotgun (WGS) entry which is preliminary data.</text>
</comment>
<proteinExistence type="predicted"/>
<sequence length="438" mass="47385">MPDGSAVVLGGSMAGLLTARVLSEFYGQVTVVERDELPDGSAQRRGVPQGRHLHALLARGGEVLDELFPGLTADLIGAGAPSGDLLGGIRWLLSGHRIRQVDIGQPVLFPSRPLLEGQVRARVRALPGVRLADGRDIVDLTASTDRTTITGVTVRDGAGRTTTIRADLVVDATGRGSRTPLWLEGLGFARPTADRVHTDVGYASRTYDMPDDALGTDRLILVNWTREHPRGAGIARQEDGRYMVTLVGLLGDYPPTDPDGFVDFAAGVPLTDVHRLINEGKPLDDPVAFRYPANIRHRYEHLTGFPEGLLVLGDAVCSFNPVYGQGMTVAALQAAALRRHLLGNPSPSWRRYFREIARVVDVPWQLATGADLAFPEVLGHRSLKTRLVNAYLPHLHAAAVTDASLSAAFVRVTGLLDRPEGLLRPDRLLRVLRAALSR</sequence>
<evidence type="ECO:0000313" key="2">
    <source>
        <dbReference type="Proteomes" id="UP000622552"/>
    </source>
</evidence>
<reference evidence="1" key="1">
    <citation type="submission" date="2020-11" db="EMBL/GenBank/DDBJ databases">
        <title>Sequencing the genomes of 1000 actinobacteria strains.</title>
        <authorList>
            <person name="Klenk H.-P."/>
        </authorList>
    </citation>
    <scope>NUCLEOTIDE SEQUENCE</scope>
    <source>
        <strain evidence="1">DSM 45356</strain>
    </source>
</reference>
<dbReference type="Gene3D" id="3.50.50.60">
    <property type="entry name" value="FAD/NAD(P)-binding domain"/>
    <property type="match status" value="1"/>
</dbReference>
<dbReference type="EMBL" id="JADOUF010000001">
    <property type="protein sequence ID" value="MBG6138602.1"/>
    <property type="molecule type" value="Genomic_DNA"/>
</dbReference>
<dbReference type="InterPro" id="IPR036188">
    <property type="entry name" value="FAD/NAD-bd_sf"/>
</dbReference>
<keyword evidence="2" id="KW-1185">Reference proteome</keyword>
<name>A0A8J7KY10_9ACTN</name>
<dbReference type="Proteomes" id="UP000622552">
    <property type="component" value="Unassembled WGS sequence"/>
</dbReference>
<gene>
    <name evidence="1" type="ORF">IW245_004796</name>
</gene>
<dbReference type="RefSeq" id="WP_197005341.1">
    <property type="nucleotide sequence ID" value="NZ_BONS01000025.1"/>
</dbReference>
<protein>
    <submittedName>
        <fullName evidence="1">2-polyprenyl-6-methoxyphenol hydroxylase-like FAD-dependent oxidoreductase</fullName>
    </submittedName>
</protein>